<keyword evidence="2" id="KW-1185">Reference proteome</keyword>
<evidence type="ECO:0000313" key="1">
    <source>
        <dbReference type="EMBL" id="CAB1447019.1"/>
    </source>
</evidence>
<name>A0A9N7V760_PLEPL</name>
<organism evidence="1 2">
    <name type="scientific">Pleuronectes platessa</name>
    <name type="common">European plaice</name>
    <dbReference type="NCBI Taxonomy" id="8262"/>
    <lineage>
        <taxon>Eukaryota</taxon>
        <taxon>Metazoa</taxon>
        <taxon>Chordata</taxon>
        <taxon>Craniata</taxon>
        <taxon>Vertebrata</taxon>
        <taxon>Euteleostomi</taxon>
        <taxon>Actinopterygii</taxon>
        <taxon>Neopterygii</taxon>
        <taxon>Teleostei</taxon>
        <taxon>Neoteleostei</taxon>
        <taxon>Acanthomorphata</taxon>
        <taxon>Carangaria</taxon>
        <taxon>Pleuronectiformes</taxon>
        <taxon>Pleuronectoidei</taxon>
        <taxon>Pleuronectidae</taxon>
        <taxon>Pleuronectes</taxon>
    </lineage>
</organism>
<accession>A0A9N7V760</accession>
<feature type="non-terminal residue" evidence="1">
    <location>
        <position position="54"/>
    </location>
</feature>
<protein>
    <submittedName>
        <fullName evidence="1">Uncharacterized protein</fullName>
    </submittedName>
</protein>
<proteinExistence type="predicted"/>
<dbReference type="Proteomes" id="UP001153269">
    <property type="component" value="Unassembled WGS sequence"/>
</dbReference>
<reference evidence="1" key="1">
    <citation type="submission" date="2020-03" db="EMBL/GenBank/DDBJ databases">
        <authorList>
            <person name="Weist P."/>
        </authorList>
    </citation>
    <scope>NUCLEOTIDE SEQUENCE</scope>
</reference>
<dbReference type="AlphaFoldDB" id="A0A9N7V760"/>
<dbReference type="EMBL" id="CADEAL010003933">
    <property type="protein sequence ID" value="CAB1447019.1"/>
    <property type="molecule type" value="Genomic_DNA"/>
</dbReference>
<evidence type="ECO:0000313" key="2">
    <source>
        <dbReference type="Proteomes" id="UP001153269"/>
    </source>
</evidence>
<sequence length="54" mass="6146">MCESVDLNRAELGLVLSLQNKSKHYSAENRSAHMERVRCSTKRTEGDIAVLLRE</sequence>
<comment type="caution">
    <text evidence="1">The sequence shown here is derived from an EMBL/GenBank/DDBJ whole genome shotgun (WGS) entry which is preliminary data.</text>
</comment>
<gene>
    <name evidence="1" type="ORF">PLEPLA_LOCUS34724</name>
</gene>